<dbReference type="PANTHER" id="PTHR21310:SF37">
    <property type="entry name" value="AMINOGLYCOSIDE PHOSPHOTRANSFERASE DOMAIN-CONTAINING PROTEIN"/>
    <property type="match status" value="1"/>
</dbReference>
<gene>
    <name evidence="1" type="ORF">FAUST_10475</name>
</gene>
<keyword evidence="2" id="KW-1185">Reference proteome</keyword>
<dbReference type="InterPro" id="IPR011009">
    <property type="entry name" value="Kinase-like_dom_sf"/>
</dbReference>
<organism evidence="1 2">
    <name type="scientific">Fusarium austroamericanum</name>
    <dbReference type="NCBI Taxonomy" id="282268"/>
    <lineage>
        <taxon>Eukaryota</taxon>
        <taxon>Fungi</taxon>
        <taxon>Dikarya</taxon>
        <taxon>Ascomycota</taxon>
        <taxon>Pezizomycotina</taxon>
        <taxon>Sordariomycetes</taxon>
        <taxon>Hypocreomycetidae</taxon>
        <taxon>Hypocreales</taxon>
        <taxon>Nectriaceae</taxon>
        <taxon>Fusarium</taxon>
    </lineage>
</organism>
<dbReference type="EMBL" id="JAAMOD010000402">
    <property type="protein sequence ID" value="KAF5229353.1"/>
    <property type="molecule type" value="Genomic_DNA"/>
</dbReference>
<comment type="caution">
    <text evidence="1">The sequence shown here is derived from an EMBL/GenBank/DDBJ whole genome shotgun (WGS) entry which is preliminary data.</text>
</comment>
<accession>A0AAN5Z141</accession>
<dbReference type="Proteomes" id="UP000537989">
    <property type="component" value="Unassembled WGS sequence"/>
</dbReference>
<evidence type="ECO:0008006" key="3">
    <source>
        <dbReference type="Google" id="ProtNLM"/>
    </source>
</evidence>
<name>A0AAN5Z141_FUSAU</name>
<sequence length="502" mass="58019">MTKARQNFDDVAWDKNDEAWDESQKQLRLKSTCRQVEALAQKILGKDSASLVSPIFFGGFNVLYRISFEEDTTHVLVRLPCPDLVQFPEEKILYEAAAMAYLAKNTTIPVPKLFYHTSSSEIGPVLILQHIKYVRDMSDALAIPGQDPEETPVLNPNIEEDTLRKLYNKIAVILSQLSKPTFTRIGSLIEDENGCYSVAGRPITQNMNNMIQLANIPKAVLPDPHHTYESADGWYTASAEMHMAQLLFQHNDLVRSENDCRNKYVARFLFHSLAKESRLSSFGFNEDDWSAQSQVSKSTCAMPKESDGFRLWCDDLRPVNLLVNQEDDIIAAIDWEFTYVAPTQFSLDPPWWLLLEAPEMWSSGIDNWADVYDERLKTWLFAMEEAENAETKASPFKLSAYMRESWSSGRFWLDYASRKSWAFDAIYWKFLDERFFGPRKAPDQEDSYWRARVHLLSEKGKQEMEKFVARKMDEVKERVLVDWDPTSARRLLYKTLNDGDQL</sequence>
<protein>
    <recommendedName>
        <fullName evidence="3">Aminoglycoside phosphotransferase domain-containing protein</fullName>
    </recommendedName>
</protein>
<proteinExistence type="predicted"/>
<evidence type="ECO:0000313" key="1">
    <source>
        <dbReference type="EMBL" id="KAF5229353.1"/>
    </source>
</evidence>
<dbReference type="SUPFAM" id="SSF56112">
    <property type="entry name" value="Protein kinase-like (PK-like)"/>
    <property type="match status" value="1"/>
</dbReference>
<reference evidence="1 2" key="1">
    <citation type="submission" date="2020-02" db="EMBL/GenBank/DDBJ databases">
        <title>Identification and distribution of gene clusters putatively required for synthesis of sphingolipid metabolism inhibitors in phylogenetically diverse species of the filamentous fungus Fusarium.</title>
        <authorList>
            <person name="Kim H.-S."/>
            <person name="Busman M."/>
            <person name="Brown D.W."/>
            <person name="Divon H."/>
            <person name="Uhlig S."/>
            <person name="Proctor R.H."/>
        </authorList>
    </citation>
    <scope>NUCLEOTIDE SEQUENCE [LARGE SCALE GENOMIC DNA]</scope>
    <source>
        <strain evidence="1 2">NRRL 2903</strain>
    </source>
</reference>
<evidence type="ECO:0000313" key="2">
    <source>
        <dbReference type="Proteomes" id="UP000537989"/>
    </source>
</evidence>
<dbReference type="AlphaFoldDB" id="A0AAN5Z141"/>
<dbReference type="PANTHER" id="PTHR21310">
    <property type="entry name" value="AMINOGLYCOSIDE PHOSPHOTRANSFERASE-RELATED-RELATED"/>
    <property type="match status" value="1"/>
</dbReference>
<dbReference type="InterPro" id="IPR051678">
    <property type="entry name" value="AGP_Transferase"/>
</dbReference>